<evidence type="ECO:0000256" key="4">
    <source>
        <dbReference type="ARBA" id="ARBA00022801"/>
    </source>
</evidence>
<evidence type="ECO:0000256" key="7">
    <source>
        <dbReference type="ARBA" id="ARBA00033210"/>
    </source>
</evidence>
<evidence type="ECO:0000256" key="1">
    <source>
        <dbReference type="ARBA" id="ARBA00003413"/>
    </source>
</evidence>
<dbReference type="KEGG" id="lch:Lcho_2384"/>
<dbReference type="PIRSF" id="PIRSF000903">
    <property type="entry name" value="B5n-ttraPtase_sm"/>
    <property type="match status" value="1"/>
</dbReference>
<dbReference type="EMBL" id="CP001013">
    <property type="protein sequence ID" value="ACB34649.1"/>
    <property type="molecule type" value="Genomic_DNA"/>
</dbReference>
<evidence type="ECO:0000256" key="2">
    <source>
        <dbReference type="ARBA" id="ARBA00005419"/>
    </source>
</evidence>
<keyword evidence="11" id="KW-1185">Reference proteome</keyword>
<dbReference type="PANTHER" id="PTHR40942:SF4">
    <property type="entry name" value="CYTOCHROME C5"/>
    <property type="match status" value="1"/>
</dbReference>
<accession>B1Y4T6</accession>
<dbReference type="Pfam" id="PF00149">
    <property type="entry name" value="Metallophos"/>
    <property type="match status" value="1"/>
</dbReference>
<dbReference type="OrthoDB" id="9807890at2"/>
<dbReference type="GO" id="GO:0008803">
    <property type="term" value="F:bis(5'-nucleosyl)-tetraphosphatase (symmetrical) activity"/>
    <property type="evidence" value="ECO:0007669"/>
    <property type="project" value="UniProtKB-EC"/>
</dbReference>
<dbReference type="CDD" id="cd07422">
    <property type="entry name" value="MPP_ApaH"/>
    <property type="match status" value="1"/>
</dbReference>
<dbReference type="Proteomes" id="UP000001693">
    <property type="component" value="Chromosome"/>
</dbReference>
<dbReference type="NCBIfam" id="TIGR00668">
    <property type="entry name" value="apaH"/>
    <property type="match status" value="1"/>
</dbReference>
<dbReference type="EC" id="3.6.1.41" evidence="3"/>
<evidence type="ECO:0000313" key="11">
    <source>
        <dbReference type="Proteomes" id="UP000001693"/>
    </source>
</evidence>
<comment type="similarity">
    <text evidence="2">Belongs to the Ap4A hydrolase family.</text>
</comment>
<evidence type="ECO:0000259" key="9">
    <source>
        <dbReference type="Pfam" id="PF00149"/>
    </source>
</evidence>
<dbReference type="HOGENOM" id="CLU_056184_1_0_4"/>
<name>B1Y4T6_LEPCP</name>
<dbReference type="InterPro" id="IPR004617">
    <property type="entry name" value="ApaH"/>
</dbReference>
<dbReference type="AlphaFoldDB" id="B1Y4T6"/>
<dbReference type="RefSeq" id="WP_012347405.1">
    <property type="nucleotide sequence ID" value="NC_010524.1"/>
</dbReference>
<dbReference type="SUPFAM" id="SSF56300">
    <property type="entry name" value="Metallo-dependent phosphatases"/>
    <property type="match status" value="1"/>
</dbReference>
<dbReference type="Gene3D" id="3.60.21.10">
    <property type="match status" value="1"/>
</dbReference>
<comment type="catalytic activity">
    <reaction evidence="8">
        <text>P(1),P(4)-bis(5'-adenosyl) tetraphosphate + H2O = 2 ADP + 2 H(+)</text>
        <dbReference type="Rhea" id="RHEA:24252"/>
        <dbReference type="ChEBI" id="CHEBI:15377"/>
        <dbReference type="ChEBI" id="CHEBI:15378"/>
        <dbReference type="ChEBI" id="CHEBI:58141"/>
        <dbReference type="ChEBI" id="CHEBI:456216"/>
        <dbReference type="EC" id="3.6.1.41"/>
    </reaction>
</comment>
<comment type="function">
    <text evidence="1">Hydrolyzes diadenosine 5',5'''-P1,P4-tetraphosphate to yield ADP.</text>
</comment>
<feature type="domain" description="Calcineurin-like phosphoesterase" evidence="9">
    <location>
        <begin position="2"/>
        <end position="119"/>
    </location>
</feature>
<dbReference type="PANTHER" id="PTHR40942">
    <property type="match status" value="1"/>
</dbReference>
<evidence type="ECO:0000256" key="5">
    <source>
        <dbReference type="ARBA" id="ARBA00031248"/>
    </source>
</evidence>
<keyword evidence="4 10" id="KW-0378">Hydrolase</keyword>
<reference evidence="10 11" key="1">
    <citation type="submission" date="2008-03" db="EMBL/GenBank/DDBJ databases">
        <title>Complete sequence of Leptothrix cholodnii SP-6.</title>
        <authorList>
            <consortium name="US DOE Joint Genome Institute"/>
            <person name="Copeland A."/>
            <person name="Lucas S."/>
            <person name="Lapidus A."/>
            <person name="Glavina del Rio T."/>
            <person name="Dalin E."/>
            <person name="Tice H."/>
            <person name="Bruce D."/>
            <person name="Goodwin L."/>
            <person name="Pitluck S."/>
            <person name="Chertkov O."/>
            <person name="Brettin T."/>
            <person name="Detter J.C."/>
            <person name="Han C."/>
            <person name="Kuske C.R."/>
            <person name="Schmutz J."/>
            <person name="Larimer F."/>
            <person name="Land M."/>
            <person name="Hauser L."/>
            <person name="Kyrpides N."/>
            <person name="Lykidis A."/>
            <person name="Emerson D."/>
            <person name="Richardson P."/>
        </authorList>
    </citation>
    <scope>NUCLEOTIDE SEQUENCE [LARGE SCALE GENOMIC DNA]</scope>
    <source>
        <strain evidence="11">ATCC 51168 / LMG 8142 / SP-6</strain>
    </source>
</reference>
<dbReference type="InterPro" id="IPR004843">
    <property type="entry name" value="Calcineurin-like_PHP"/>
</dbReference>
<dbReference type="InterPro" id="IPR029052">
    <property type="entry name" value="Metallo-depent_PP-like"/>
</dbReference>
<organism evidence="10 11">
    <name type="scientific">Leptothrix cholodnii (strain ATCC 51168 / LMG 8142 / SP-6)</name>
    <name type="common">Leptothrix discophora (strain SP-6)</name>
    <dbReference type="NCBI Taxonomy" id="395495"/>
    <lineage>
        <taxon>Bacteria</taxon>
        <taxon>Pseudomonadati</taxon>
        <taxon>Pseudomonadota</taxon>
        <taxon>Betaproteobacteria</taxon>
        <taxon>Burkholderiales</taxon>
        <taxon>Sphaerotilaceae</taxon>
        <taxon>Leptothrix</taxon>
    </lineage>
</organism>
<dbReference type="STRING" id="395495.Lcho_2384"/>
<protein>
    <recommendedName>
        <fullName evidence="3">bis(5'-nucleosyl)-tetraphosphatase (symmetrical)</fullName>
        <ecNumber evidence="3">3.6.1.41</ecNumber>
    </recommendedName>
    <alternativeName>
        <fullName evidence="6">Ap4A hydrolase</fullName>
    </alternativeName>
    <alternativeName>
        <fullName evidence="5">Diadenosine 5',5'''-P1,P4-tetraphosphate pyrophosphohydrolase</fullName>
    </alternativeName>
    <alternativeName>
        <fullName evidence="7">Diadenosine tetraphosphatase</fullName>
    </alternativeName>
</protein>
<gene>
    <name evidence="10" type="ordered locus">Lcho_2384</name>
</gene>
<proteinExistence type="inferred from homology"/>
<sequence length="273" mass="29876">MIYLIGDLQGCCDAFDRLLATLDFSPSRDHVHVLGDLVNRGPQSLRTLERLASFGDSATCLLGNHDLHLLAVAHGVRGVHKSDTLDQILESPQREHWLGWLRRQRLAVQAHGWLMVHAGVLPQWSAEQTLALAAEVEALLRGSDLPAFLQVMYGNQPACWDDALQGADRWRLVINTLTRVRFCSADGTLDFKVKEGADAAPPGLMPWFDVPGRRTAGVPIAFGHWSTLGLLDRPDLLALDTGCIWGGALTAARIDGGRRELISVKCVQAQSPV</sequence>
<evidence type="ECO:0000313" key="10">
    <source>
        <dbReference type="EMBL" id="ACB34649.1"/>
    </source>
</evidence>
<evidence type="ECO:0000256" key="8">
    <source>
        <dbReference type="ARBA" id="ARBA00049417"/>
    </source>
</evidence>
<evidence type="ECO:0000256" key="6">
    <source>
        <dbReference type="ARBA" id="ARBA00032248"/>
    </source>
</evidence>
<dbReference type="NCBIfam" id="NF001204">
    <property type="entry name" value="PRK00166.1"/>
    <property type="match status" value="1"/>
</dbReference>
<dbReference type="eggNOG" id="COG0639">
    <property type="taxonomic scope" value="Bacteria"/>
</dbReference>
<evidence type="ECO:0000256" key="3">
    <source>
        <dbReference type="ARBA" id="ARBA00012506"/>
    </source>
</evidence>